<dbReference type="Proteomes" id="UP001500655">
    <property type="component" value="Unassembled WGS sequence"/>
</dbReference>
<organism evidence="2 3">
    <name type="scientific">Luedemannella helvata</name>
    <dbReference type="NCBI Taxonomy" id="349315"/>
    <lineage>
        <taxon>Bacteria</taxon>
        <taxon>Bacillati</taxon>
        <taxon>Actinomycetota</taxon>
        <taxon>Actinomycetes</taxon>
        <taxon>Micromonosporales</taxon>
        <taxon>Micromonosporaceae</taxon>
        <taxon>Luedemannella</taxon>
    </lineage>
</organism>
<dbReference type="EMBL" id="BAAALS010000001">
    <property type="protein sequence ID" value="GAA1735072.1"/>
    <property type="molecule type" value="Genomic_DNA"/>
</dbReference>
<keyword evidence="1" id="KW-1133">Transmembrane helix</keyword>
<evidence type="ECO:0008006" key="4">
    <source>
        <dbReference type="Google" id="ProtNLM"/>
    </source>
</evidence>
<evidence type="ECO:0000313" key="3">
    <source>
        <dbReference type="Proteomes" id="UP001500655"/>
    </source>
</evidence>
<name>A0ABP4VTJ0_9ACTN</name>
<evidence type="ECO:0000256" key="1">
    <source>
        <dbReference type="SAM" id="Phobius"/>
    </source>
</evidence>
<accession>A0ABP4VTJ0</accession>
<comment type="caution">
    <text evidence="2">The sequence shown here is derived from an EMBL/GenBank/DDBJ whole genome shotgun (WGS) entry which is preliminary data.</text>
</comment>
<keyword evidence="1" id="KW-0472">Membrane</keyword>
<dbReference type="RefSeq" id="WP_344075621.1">
    <property type="nucleotide sequence ID" value="NZ_BAAALS010000001.1"/>
</dbReference>
<gene>
    <name evidence="2" type="ORF">GCM10009681_01690</name>
</gene>
<proteinExistence type="predicted"/>
<keyword evidence="3" id="KW-1185">Reference proteome</keyword>
<reference evidence="3" key="1">
    <citation type="journal article" date="2019" name="Int. J. Syst. Evol. Microbiol.">
        <title>The Global Catalogue of Microorganisms (GCM) 10K type strain sequencing project: providing services to taxonomists for standard genome sequencing and annotation.</title>
        <authorList>
            <consortium name="The Broad Institute Genomics Platform"/>
            <consortium name="The Broad Institute Genome Sequencing Center for Infectious Disease"/>
            <person name="Wu L."/>
            <person name="Ma J."/>
        </authorList>
    </citation>
    <scope>NUCLEOTIDE SEQUENCE [LARGE SCALE GENOMIC DNA]</scope>
    <source>
        <strain evidence="3">JCM 13249</strain>
    </source>
</reference>
<protein>
    <recommendedName>
        <fullName evidence="4">DUF4383 domain-containing protein</fullName>
    </recommendedName>
</protein>
<feature type="transmembrane region" description="Helical" evidence="1">
    <location>
        <begin position="84"/>
        <end position="104"/>
    </location>
</feature>
<feature type="transmembrane region" description="Helical" evidence="1">
    <location>
        <begin position="110"/>
        <end position="134"/>
    </location>
</feature>
<feature type="transmembrane region" description="Helical" evidence="1">
    <location>
        <begin position="59"/>
        <end position="77"/>
    </location>
</feature>
<sequence>MLSHLPTNHHLRPLYRLLALASGVYVLVFGIIGVVQTSGAETFDRSGDATALGLPTNPAFAYASVAVGALIVLSALIGRNLDFYVYSVVGLVFQIVGMLALAFLGTDVNYFNFSVATCVVSLVIGLALFTAGLYSRVGARADAH</sequence>
<feature type="transmembrane region" description="Helical" evidence="1">
    <location>
        <begin position="17"/>
        <end position="39"/>
    </location>
</feature>
<keyword evidence="1" id="KW-0812">Transmembrane</keyword>
<dbReference type="Pfam" id="PF14325">
    <property type="entry name" value="DUF4383"/>
    <property type="match status" value="1"/>
</dbReference>
<evidence type="ECO:0000313" key="2">
    <source>
        <dbReference type="EMBL" id="GAA1735072.1"/>
    </source>
</evidence>